<feature type="compositionally biased region" description="Low complexity" evidence="1">
    <location>
        <begin position="139"/>
        <end position="161"/>
    </location>
</feature>
<feature type="compositionally biased region" description="Basic and acidic residues" evidence="1">
    <location>
        <begin position="110"/>
        <end position="125"/>
    </location>
</feature>
<evidence type="ECO:0000313" key="3">
    <source>
        <dbReference type="EMBL" id="KAF2138829.1"/>
    </source>
</evidence>
<gene>
    <name evidence="3" type="ORF">K452DRAFT_320934</name>
</gene>
<keyword evidence="2" id="KW-0472">Membrane</keyword>
<sequence>MRGMIAERRLARRQGAAQRAAGDHEAAKREMVVEFSGLGARNDDWKGEGAWGGLEAEVTADESDDSSDSDDDDDDNNTSNPDDDDFAAAGSKTTAAPALSADPAPTGSFRVEKHEHEHEHEHESEHEDSDNDEKDLAETLTADTPSPSPSPTSSLFAPAALRSHDAGSPIGIPPPYPPPPPKPAMSETTEHVLIAVAAIVVTLIVTGFILGFYVMRRNGLTLRDVFNKSKRGRSRPDRTIDISRPAPQALRFNAYVSPEDGWNKEYGAAPSAKDHPLPPQPSITRSDTSLSKSGRHHTEFLSPSYGEPTTPIYSQSNRSFLEEETPPRRGSARHTRDISDASLNLPIQKRSLSIKRNNQDSEPPVLPRLLTGPSPETDSLRGEDDFVSPNPPAPTFQQFLANRPGSRRMTASKSQQPMASHFSWTTAQTPTTPRDPSRESGLSVASSHSSVGRFRTVDSWVGAQTNRLPSMQLRGGLEQLNENEARSQFEVPDVPGVPEMYKDHNGHQRNPSDATVFRQHPGTEVVIPRGSLVPSEILNERTYHSAL</sequence>
<evidence type="ECO:0000256" key="2">
    <source>
        <dbReference type="SAM" id="Phobius"/>
    </source>
</evidence>
<dbReference type="GeneID" id="54301854"/>
<reference evidence="3" key="1">
    <citation type="journal article" date="2020" name="Stud. Mycol.">
        <title>101 Dothideomycetes genomes: a test case for predicting lifestyles and emergence of pathogens.</title>
        <authorList>
            <person name="Haridas S."/>
            <person name="Albert R."/>
            <person name="Binder M."/>
            <person name="Bloem J."/>
            <person name="Labutti K."/>
            <person name="Salamov A."/>
            <person name="Andreopoulos B."/>
            <person name="Baker S."/>
            <person name="Barry K."/>
            <person name="Bills G."/>
            <person name="Bluhm B."/>
            <person name="Cannon C."/>
            <person name="Castanera R."/>
            <person name="Culley D."/>
            <person name="Daum C."/>
            <person name="Ezra D."/>
            <person name="Gonzalez J."/>
            <person name="Henrissat B."/>
            <person name="Kuo A."/>
            <person name="Liang C."/>
            <person name="Lipzen A."/>
            <person name="Lutzoni F."/>
            <person name="Magnuson J."/>
            <person name="Mondo S."/>
            <person name="Nolan M."/>
            <person name="Ohm R."/>
            <person name="Pangilinan J."/>
            <person name="Park H.-J."/>
            <person name="Ramirez L."/>
            <person name="Alfaro M."/>
            <person name="Sun H."/>
            <person name="Tritt A."/>
            <person name="Yoshinaga Y."/>
            <person name="Zwiers L.-H."/>
            <person name="Turgeon B."/>
            <person name="Goodwin S."/>
            <person name="Spatafora J."/>
            <person name="Crous P."/>
            <person name="Grigoriev I."/>
        </authorList>
    </citation>
    <scope>NUCLEOTIDE SEQUENCE</scope>
    <source>
        <strain evidence="3">CBS 121167</strain>
    </source>
</reference>
<accession>A0A6A6B3N9</accession>
<organism evidence="3 4">
    <name type="scientific">Aplosporella prunicola CBS 121167</name>
    <dbReference type="NCBI Taxonomy" id="1176127"/>
    <lineage>
        <taxon>Eukaryota</taxon>
        <taxon>Fungi</taxon>
        <taxon>Dikarya</taxon>
        <taxon>Ascomycota</taxon>
        <taxon>Pezizomycotina</taxon>
        <taxon>Dothideomycetes</taxon>
        <taxon>Dothideomycetes incertae sedis</taxon>
        <taxon>Botryosphaeriales</taxon>
        <taxon>Aplosporellaceae</taxon>
        <taxon>Aplosporella</taxon>
    </lineage>
</organism>
<keyword evidence="2" id="KW-1133">Transmembrane helix</keyword>
<feature type="compositionally biased region" description="Pro residues" evidence="1">
    <location>
        <begin position="171"/>
        <end position="183"/>
    </location>
</feature>
<dbReference type="AlphaFoldDB" id="A0A6A6B3N9"/>
<feature type="region of interest" description="Disordered" evidence="1">
    <location>
        <begin position="1"/>
        <end position="185"/>
    </location>
</feature>
<dbReference type="OrthoDB" id="5411141at2759"/>
<feature type="compositionally biased region" description="Acidic residues" evidence="1">
    <location>
        <begin position="58"/>
        <end position="86"/>
    </location>
</feature>
<protein>
    <submittedName>
        <fullName evidence="3">Uncharacterized protein</fullName>
    </submittedName>
</protein>
<dbReference type="EMBL" id="ML995495">
    <property type="protein sequence ID" value="KAF2138829.1"/>
    <property type="molecule type" value="Genomic_DNA"/>
</dbReference>
<feature type="compositionally biased region" description="Basic and acidic residues" evidence="1">
    <location>
        <begin position="21"/>
        <end position="32"/>
    </location>
</feature>
<feature type="compositionally biased region" description="Acidic residues" evidence="1">
    <location>
        <begin position="126"/>
        <end position="135"/>
    </location>
</feature>
<feature type="compositionally biased region" description="Polar residues" evidence="1">
    <location>
        <begin position="409"/>
        <end position="434"/>
    </location>
</feature>
<feature type="transmembrane region" description="Helical" evidence="2">
    <location>
        <begin position="192"/>
        <end position="215"/>
    </location>
</feature>
<keyword evidence="4" id="KW-1185">Reference proteome</keyword>
<keyword evidence="2" id="KW-0812">Transmembrane</keyword>
<feature type="compositionally biased region" description="Low complexity" evidence="1">
    <location>
        <begin position="87"/>
        <end position="98"/>
    </location>
</feature>
<feature type="compositionally biased region" description="Polar residues" evidence="1">
    <location>
        <begin position="282"/>
        <end position="292"/>
    </location>
</feature>
<dbReference type="Proteomes" id="UP000799438">
    <property type="component" value="Unassembled WGS sequence"/>
</dbReference>
<proteinExistence type="predicted"/>
<dbReference type="RefSeq" id="XP_033394542.1">
    <property type="nucleotide sequence ID" value="XM_033544358.1"/>
</dbReference>
<evidence type="ECO:0000256" key="1">
    <source>
        <dbReference type="SAM" id="MobiDB-lite"/>
    </source>
</evidence>
<evidence type="ECO:0000313" key="4">
    <source>
        <dbReference type="Proteomes" id="UP000799438"/>
    </source>
</evidence>
<feature type="region of interest" description="Disordered" evidence="1">
    <location>
        <begin position="263"/>
        <end position="447"/>
    </location>
</feature>
<name>A0A6A6B3N9_9PEZI</name>